<proteinExistence type="predicted"/>
<reference evidence="2" key="1">
    <citation type="submission" date="2021-01" db="EMBL/GenBank/DDBJ databases">
        <authorList>
            <person name="Corre E."/>
            <person name="Pelletier E."/>
            <person name="Niang G."/>
            <person name="Scheremetjew M."/>
            <person name="Finn R."/>
            <person name="Kale V."/>
            <person name="Holt S."/>
            <person name="Cochrane G."/>
            <person name="Meng A."/>
            <person name="Brown T."/>
            <person name="Cohen L."/>
        </authorList>
    </citation>
    <scope>NUCLEOTIDE SEQUENCE</scope>
    <source>
        <strain evidence="2">DIVA3 518/3/11/1/6</strain>
    </source>
</reference>
<dbReference type="EMBL" id="HBKP01000539">
    <property type="protein sequence ID" value="CAE2199162.1"/>
    <property type="molecule type" value="Transcribed_RNA"/>
</dbReference>
<evidence type="ECO:0000313" key="2">
    <source>
        <dbReference type="EMBL" id="CAE2199162.1"/>
    </source>
</evidence>
<name>A0A7S4HH76_9EUKA</name>
<gene>
    <name evidence="2" type="ORF">VSP0166_LOCUS378</name>
</gene>
<dbReference type="AlphaFoldDB" id="A0A7S4HH76"/>
<accession>A0A7S4HH76</accession>
<evidence type="ECO:0000256" key="1">
    <source>
        <dbReference type="SAM" id="MobiDB-lite"/>
    </source>
</evidence>
<sequence length="861" mass="97085">MPVQQFNEARFKQQVSAALTSIRTVLDNTRNPAVASEVPHSYTDKYLLAEFLANSSLAAQLNCLECLGVTPEILKKLKEWSTPRSVSLRFTATEKCDFVRTEERKVESDKEYVTEVKGVFGTAKRSDKTVTTVIEHFWNFQVSYELVAFQGNNPKDSIPLCSRSGKYEIKTNSKVNPKQSVAYRDNIDFNITWLLQNLNSDMQLCFTIDRKQKTCHTPRRNQEVNQALYYFSSFSDWARRIENYFRNTLFPVQTNHGLDISVISSNKIFVPVVPLFEENVDSADSGVDSKCLATLIPATKEGDEPAVLLPVTDVNQLLDEQKRSLEAKLAQIRSTLPESEGLITSPDAVIIVGLSHASEICQHYSDGVQYIENMLWNQLVSAIGKEVSPADFTEYMLYHNRKLFKPEFEPRKFCYAIRRPDHYPEGLLSIEGKIDGSGNEPVCTIVNRLETVTPMKFSINAATTITFGGERYVHAWMSHTFSGSSGIQLRLSARARQFSCFIMMIGNIVSADEFQPRHAIIIQNKDDLLIPLLLEQIPTAQAFNDTIDSLSEEQQRFAKAFRSMQLASTLFGICIIQIKPQLEKLLNLPDDSLTKEIQLTQELLDLFITYQIPSDLISFAGRENCSTTERVETVRQHVKAMQAMISKTKANELEQAQQEALYGRLDGSFKPEQTGIQQNLYRAMSGGRSQTSNSSTGVKKNEGDEPTEETPSGLDFTKLPVLLDRNFEAFDTDASLHSTILKTSGSWEKKFQKSLLATPSSSFLGLDEQRTERNRAFDLLDALSRSGILDIDEASFHVVIATTHTFDKTLMDTVIQDNINPIEKVERSMLIVASTIQEEDPEALIKPEHLERVKKASPVLF</sequence>
<feature type="region of interest" description="Disordered" evidence="1">
    <location>
        <begin position="682"/>
        <end position="715"/>
    </location>
</feature>
<organism evidence="2">
    <name type="scientific">Vannella robusta</name>
    <dbReference type="NCBI Taxonomy" id="1487602"/>
    <lineage>
        <taxon>Eukaryota</taxon>
        <taxon>Amoebozoa</taxon>
        <taxon>Discosea</taxon>
        <taxon>Flabellinia</taxon>
        <taxon>Vannellidae</taxon>
        <taxon>Vannella</taxon>
    </lineage>
</organism>
<feature type="compositionally biased region" description="Polar residues" evidence="1">
    <location>
        <begin position="687"/>
        <end position="698"/>
    </location>
</feature>
<protein>
    <submittedName>
        <fullName evidence="2">Uncharacterized protein</fullName>
    </submittedName>
</protein>